<evidence type="ECO:0000256" key="4">
    <source>
        <dbReference type="SAM" id="MobiDB-lite"/>
    </source>
</evidence>
<gene>
    <name evidence="8" type="ORF">ACJIZ3_015350</name>
</gene>
<name>A0ABD3RM83_9LAMI</name>
<feature type="compositionally biased region" description="Polar residues" evidence="4">
    <location>
        <begin position="250"/>
        <end position="265"/>
    </location>
</feature>
<feature type="compositionally biased region" description="Basic and acidic residues" evidence="4">
    <location>
        <begin position="266"/>
        <end position="288"/>
    </location>
</feature>
<dbReference type="Gene3D" id="2.40.40.50">
    <property type="entry name" value="Ubiquitin fusion degradation protein UFD1, N-terminal domain"/>
    <property type="match status" value="1"/>
</dbReference>
<keyword evidence="9" id="KW-1185">Reference proteome</keyword>
<dbReference type="FunFam" id="2.40.40.50:FF:000001">
    <property type="entry name" value="Ubiquitin fusion degradation protein 1 homolog"/>
    <property type="match status" value="1"/>
</dbReference>
<proteinExistence type="inferred from homology"/>
<feature type="region of interest" description="Disordered" evidence="4">
    <location>
        <begin position="703"/>
        <end position="732"/>
    </location>
</feature>
<feature type="compositionally biased region" description="Basic and acidic residues" evidence="4">
    <location>
        <begin position="703"/>
        <end position="713"/>
    </location>
</feature>
<dbReference type="FunFam" id="3.10.330.10:FF:000002">
    <property type="entry name" value="ubiquitin fusion degradation protein 1 homolog"/>
    <property type="match status" value="1"/>
</dbReference>
<accession>A0ABD3RM83</accession>
<dbReference type="Pfam" id="PF03152">
    <property type="entry name" value="UFD1_N1"/>
    <property type="match status" value="1"/>
</dbReference>
<feature type="domain" description="Ubiquitin fusion degradation protein UFD1 N-terminal subdomain 1" evidence="6">
    <location>
        <begin position="13"/>
        <end position="108"/>
    </location>
</feature>
<evidence type="ECO:0000256" key="3">
    <source>
        <dbReference type="ARBA" id="ARBA00022801"/>
    </source>
</evidence>
<feature type="domain" description="Ubiquitin fusion degradation protein UFD1 N-terminal subdomain 2" evidence="7">
    <location>
        <begin position="109"/>
        <end position="184"/>
    </location>
</feature>
<dbReference type="EMBL" id="JBJXBP010000008">
    <property type="protein sequence ID" value="KAL3814082.1"/>
    <property type="molecule type" value="Genomic_DNA"/>
</dbReference>
<dbReference type="InterPro" id="IPR029058">
    <property type="entry name" value="AB_hydrolase_fold"/>
</dbReference>
<feature type="compositionally biased region" description="Low complexity" evidence="4">
    <location>
        <begin position="239"/>
        <end position="249"/>
    </location>
</feature>
<dbReference type="CDD" id="cd00519">
    <property type="entry name" value="Lipase_3"/>
    <property type="match status" value="1"/>
</dbReference>
<feature type="region of interest" description="Disordered" evidence="4">
    <location>
        <begin position="322"/>
        <end position="342"/>
    </location>
</feature>
<feature type="compositionally biased region" description="Low complexity" evidence="4">
    <location>
        <begin position="714"/>
        <end position="732"/>
    </location>
</feature>
<dbReference type="SUPFAM" id="SSF53474">
    <property type="entry name" value="alpha/beta-Hydrolases"/>
    <property type="match status" value="1"/>
</dbReference>
<reference evidence="8 9" key="1">
    <citation type="submission" date="2024-12" db="EMBL/GenBank/DDBJ databases">
        <title>The unique morphological basis and parallel evolutionary history of personate flowers in Penstemon.</title>
        <authorList>
            <person name="Depatie T.H."/>
            <person name="Wessinger C.A."/>
        </authorList>
    </citation>
    <scope>NUCLEOTIDE SEQUENCE [LARGE SCALE GENOMIC DNA]</scope>
    <source>
        <strain evidence="8">WTNN_2</strain>
        <tissue evidence="8">Leaf</tissue>
    </source>
</reference>
<dbReference type="InterPro" id="IPR042299">
    <property type="entry name" value="Ufd1-like_Nn"/>
</dbReference>
<sequence length="811" mass="91690">MFFDGYGYHATSFEQTYRCYPASFIDKSQIENGDKVIMPPSALDRLASLHIDYPMLFELRNTSTERVSHCGVLEFIAEEGMIYMPYWMMENLLLQEGDTVRVKSMTLPKGTYVKLQPHTKDFLDISNPKAILETTLRNFSCLTTGDSIMVAYNNKKYYIDIVETKPSNAITIIETDCEVDFAPPLDYKEPEKPAEPPAETEPKFNPFTGTGRRLDGKPMKTEAPPVSSSGSKDKRRTDASVSASSSQSVNRQTQGKLVFGSNPNRPQEKQKRTSEETKQEPAKKEEPKFQAFTGKKYSLKDLSRRIRISYNFINRFHFSKEDSDDDEFRSKKKDYDKSEKHYNSGISKYGSEAENYDNKWKPDIDWLVKAVEPALQLYKWALPTGNGNETKPPPTNKSLAEIFASIQRSKLGVQGWSLSDLTIGLYLIYLRQASASVLEDVKGEVISSESTVQELIYHTELAKGAYKNNAASIARNSMLREYNIVKFVRSSSVLRPAYYIGIDTRMKLVILGIRGSHNVYDLITDIISSSHEEITFEGYSTHFGTAEAARWFLTHEIDTIRKCLQNHKGFRLRLVGHSLGGATASLLAIMLRKKSINELGFSPDIVSAIGYATPPCVSKELAESCSNFVTTVVMQDDIVPRLSIASITRLRNEIVETDWDNVFNREDWKGVMDLVTNAKQVVSSVQEVARKLAEYAKFRGDMENSEMPKEKDVSMVSSSSQTSNLSSTNSDLAKQEKSVSEVAEELFVPGTVYYLKRNVYAESPYGAGEYFTLLRRQPGEHFQRILLSSNIISDHKCDSHYYALRDVLKGF</sequence>
<dbReference type="Pfam" id="PF24842">
    <property type="entry name" value="UFD1_N2"/>
    <property type="match status" value="1"/>
</dbReference>
<feature type="domain" description="Fungal lipase-type" evidence="5">
    <location>
        <begin position="511"/>
        <end position="644"/>
    </location>
</feature>
<organism evidence="8 9">
    <name type="scientific">Penstemon smallii</name>
    <dbReference type="NCBI Taxonomy" id="265156"/>
    <lineage>
        <taxon>Eukaryota</taxon>
        <taxon>Viridiplantae</taxon>
        <taxon>Streptophyta</taxon>
        <taxon>Embryophyta</taxon>
        <taxon>Tracheophyta</taxon>
        <taxon>Spermatophyta</taxon>
        <taxon>Magnoliopsida</taxon>
        <taxon>eudicotyledons</taxon>
        <taxon>Gunneridae</taxon>
        <taxon>Pentapetalae</taxon>
        <taxon>asterids</taxon>
        <taxon>lamiids</taxon>
        <taxon>Lamiales</taxon>
        <taxon>Plantaginaceae</taxon>
        <taxon>Cheloneae</taxon>
        <taxon>Penstemon</taxon>
    </lineage>
</organism>
<evidence type="ECO:0000313" key="9">
    <source>
        <dbReference type="Proteomes" id="UP001634393"/>
    </source>
</evidence>
<comment type="similarity">
    <text evidence="1">Belongs to the UFD1 family.</text>
</comment>
<evidence type="ECO:0000259" key="5">
    <source>
        <dbReference type="Pfam" id="PF01764"/>
    </source>
</evidence>
<dbReference type="AlphaFoldDB" id="A0ABD3RM83"/>
<dbReference type="InterPro" id="IPR055417">
    <property type="entry name" value="UFD1_N1"/>
</dbReference>
<evidence type="ECO:0000256" key="2">
    <source>
        <dbReference type="ARBA" id="ARBA00022786"/>
    </source>
</evidence>
<feature type="compositionally biased region" description="Basic and acidic residues" evidence="4">
    <location>
        <begin position="333"/>
        <end position="342"/>
    </location>
</feature>
<dbReference type="GO" id="GO:0010498">
    <property type="term" value="P:proteasomal protein catabolic process"/>
    <property type="evidence" value="ECO:0007669"/>
    <property type="project" value="UniProtKB-ARBA"/>
</dbReference>
<evidence type="ECO:0000259" key="7">
    <source>
        <dbReference type="Pfam" id="PF24842"/>
    </source>
</evidence>
<keyword evidence="2" id="KW-0833">Ubl conjugation pathway</keyword>
<feature type="region of interest" description="Disordered" evidence="4">
    <location>
        <begin position="183"/>
        <end position="289"/>
    </location>
</feature>
<evidence type="ECO:0000259" key="6">
    <source>
        <dbReference type="Pfam" id="PF03152"/>
    </source>
</evidence>
<dbReference type="Pfam" id="PF01764">
    <property type="entry name" value="Lipase_3"/>
    <property type="match status" value="1"/>
</dbReference>
<dbReference type="Proteomes" id="UP001634393">
    <property type="component" value="Unassembled WGS sequence"/>
</dbReference>
<dbReference type="Gene3D" id="3.40.50.1820">
    <property type="entry name" value="alpha/beta hydrolase"/>
    <property type="match status" value="1"/>
</dbReference>
<dbReference type="GO" id="GO:0016787">
    <property type="term" value="F:hydrolase activity"/>
    <property type="evidence" value="ECO:0007669"/>
    <property type="project" value="UniProtKB-KW"/>
</dbReference>
<dbReference type="Gene3D" id="3.10.330.10">
    <property type="match status" value="1"/>
</dbReference>
<comment type="caution">
    <text evidence="8">The sequence shown here is derived from an EMBL/GenBank/DDBJ whole genome shotgun (WGS) entry which is preliminary data.</text>
</comment>
<keyword evidence="3" id="KW-0378">Hydrolase</keyword>
<evidence type="ECO:0000256" key="1">
    <source>
        <dbReference type="ARBA" id="ARBA00006043"/>
    </source>
</evidence>
<dbReference type="InterPro" id="IPR002921">
    <property type="entry name" value="Fungal_lipase-type"/>
</dbReference>
<dbReference type="InterPro" id="IPR055418">
    <property type="entry name" value="UFD1_N2"/>
</dbReference>
<evidence type="ECO:0000313" key="8">
    <source>
        <dbReference type="EMBL" id="KAL3814082.1"/>
    </source>
</evidence>
<dbReference type="PANTHER" id="PTHR47418">
    <property type="entry name" value="ALPHA/BETA-HYDROLASES SUPERFAMILY PROTEIN"/>
    <property type="match status" value="1"/>
</dbReference>
<protein>
    <submittedName>
        <fullName evidence="8">Uncharacterized protein</fullName>
    </submittedName>
</protein>